<comment type="catalytic activity">
    <reaction evidence="5 6 8">
        <text>RNA(n) + a ribonucleoside 5'-triphosphate = RNA(n+1) + diphosphate</text>
        <dbReference type="Rhea" id="RHEA:21248"/>
        <dbReference type="Rhea" id="RHEA-COMP:14527"/>
        <dbReference type="Rhea" id="RHEA-COMP:17342"/>
        <dbReference type="ChEBI" id="CHEBI:33019"/>
        <dbReference type="ChEBI" id="CHEBI:61557"/>
        <dbReference type="ChEBI" id="CHEBI:140395"/>
        <dbReference type="EC" id="2.7.7.6"/>
    </reaction>
</comment>
<evidence type="ECO:0000256" key="2">
    <source>
        <dbReference type="ARBA" id="ARBA00022679"/>
    </source>
</evidence>
<comment type="subunit">
    <text evidence="6 8">The RNAP catalytic core consists of 2 alpha, 1 beta, 1 beta' and 1 omega subunit. When a sigma factor is associated with the core the holoenzyme is formed, which can initiate transcription.</text>
</comment>
<keyword evidence="9" id="KW-0175">Coiled coil</keyword>
<dbReference type="Gene3D" id="3.90.1800.10">
    <property type="entry name" value="RNA polymerase alpha subunit dimerisation domain"/>
    <property type="match status" value="1"/>
</dbReference>
<dbReference type="EC" id="2.7.7.6" evidence="6 8"/>
<comment type="function">
    <text evidence="6 8">DNA-dependent RNA polymerase catalyzes the transcription of DNA into RNA using the four ribonucleoside triphosphates as substrates.</text>
</comment>
<evidence type="ECO:0000259" key="12">
    <source>
        <dbReference type="Pfam" id="PF04561"/>
    </source>
</evidence>
<evidence type="ECO:0000256" key="7">
    <source>
        <dbReference type="RuleBase" id="RU000434"/>
    </source>
</evidence>
<dbReference type="InterPro" id="IPR007121">
    <property type="entry name" value="RNA_pol_bsu_CS"/>
</dbReference>
<dbReference type="PROSITE" id="PS01166">
    <property type="entry name" value="RNA_POL_BETA"/>
    <property type="match status" value="1"/>
</dbReference>
<dbReference type="Pfam" id="PF04560">
    <property type="entry name" value="RNA_pol_Rpb2_7"/>
    <property type="match status" value="1"/>
</dbReference>
<dbReference type="Pfam" id="PF04565">
    <property type="entry name" value="RNA_pol_Rpb2_3"/>
    <property type="match status" value="1"/>
</dbReference>
<dbReference type="Pfam" id="PF00562">
    <property type="entry name" value="RNA_pol_Rpb2_6"/>
    <property type="match status" value="1"/>
</dbReference>
<dbReference type="InterPro" id="IPR007645">
    <property type="entry name" value="RNA_pol_Rpb2_3"/>
</dbReference>
<keyword evidence="17" id="KW-1185">Reference proteome</keyword>
<dbReference type="InterPro" id="IPR007644">
    <property type="entry name" value="RNA_pol_bsu_protrusion"/>
</dbReference>
<dbReference type="InterPro" id="IPR007120">
    <property type="entry name" value="DNA-dir_RNAP_su2_dom"/>
</dbReference>
<evidence type="ECO:0000259" key="11">
    <source>
        <dbReference type="Pfam" id="PF04560"/>
    </source>
</evidence>
<evidence type="ECO:0000256" key="5">
    <source>
        <dbReference type="ARBA" id="ARBA00048552"/>
    </source>
</evidence>
<feature type="domain" description="RNA polymerase Rpb2" evidence="12">
    <location>
        <begin position="356"/>
        <end position="461"/>
    </location>
</feature>
<dbReference type="InterPro" id="IPR010243">
    <property type="entry name" value="RNA_pol_bsu_bac"/>
</dbReference>
<proteinExistence type="inferred from homology"/>
<dbReference type="Gene3D" id="2.40.270.10">
    <property type="entry name" value="DNA-directed RNA polymerase, subunit 2, domain 6"/>
    <property type="match status" value="2"/>
</dbReference>
<feature type="coiled-coil region" evidence="9">
    <location>
        <begin position="1023"/>
        <end position="1054"/>
    </location>
</feature>
<dbReference type="Pfam" id="PF04563">
    <property type="entry name" value="RNA_pol_Rpb2_1"/>
    <property type="match status" value="1"/>
</dbReference>
<dbReference type="NCBIfam" id="NF001616">
    <property type="entry name" value="PRK00405.1"/>
    <property type="match status" value="1"/>
</dbReference>
<evidence type="ECO:0000256" key="8">
    <source>
        <dbReference type="RuleBase" id="RU363031"/>
    </source>
</evidence>
<reference evidence="17" key="1">
    <citation type="journal article" date="2019" name="Int. J. Syst. Evol. Microbiol.">
        <title>The Global Catalogue of Microorganisms (GCM) 10K type strain sequencing project: providing services to taxonomists for standard genome sequencing and annotation.</title>
        <authorList>
            <consortium name="The Broad Institute Genomics Platform"/>
            <consortium name="The Broad Institute Genome Sequencing Center for Infectious Disease"/>
            <person name="Wu L."/>
            <person name="Ma J."/>
        </authorList>
    </citation>
    <scope>NUCLEOTIDE SEQUENCE [LARGE SCALE GENOMIC DNA]</scope>
    <source>
        <strain evidence="17">JCM 17805</strain>
    </source>
</reference>
<accession>A0ABP8UYK9</accession>
<comment type="similarity">
    <text evidence="6 7">Belongs to the RNA polymerase beta chain family.</text>
</comment>
<sequence>MLMAYSYTEKKRIRKDFGKLPHVMDVPYLLAIQLDSYQKLLQSGKGTDARDDIGLHAAFKSVFPIVSYSGNAALEYVGYRLGTPAFDVKECQLRGITYAVPLRVKVRLIIYDKESANKAIKDIKEQEVYMGEIPLMTENGTFVINGTERVIVSQLHRSPGVFFDHDRGKTHSSGKLLYSARVIPYRGSWLDFEFDPKDLLYVRIDRRRKLPATILLRALDFTSEQILGAFFETNFYKISSNGVSFELIPERLRGEAASFDIKDHDGNVIVEMARRITARHIRQLQKANIKEIEAPVEYLLGKVLAKPVIHKTTGEIIAECNTEITLELYEKFLAASIKDVEVIYTNELDCGSYVSDTLRADTTTNRIEALVEIYRMMRPGEPPTKEAAEQLFQNLFFTAERYDLSAVGRMKFNRRMARESDEGSGVLDNQDIIDVMRTLVDIRNGHGICDDIDHLGNRRVRSVGEMAENQFRVGLVRVERAVRERLSMAESEGLMPQDLINAKPVAAAIKEFFGSSQLSQFMDQNNPLSEITHKRRVSALGPGGLTRERAGFEVRDVHPTHYGRVCPIETPEGPNIGLINSLATYARTNDYGFLESPYRKVIDGQVTDQIEYLSAIEEGEFVIAQASAVLDENNRLSEELVNVRYRNEFTLMGPEQVNFMDVSPRQVVSVAASLIPFLEHDDANRALMGSNMQRQAVPTLRADKPLVGTGMERNVARDSGVCVVAKRGGVVDSVDASRIVIRVEESELLAGEAGVDIYALTKYTRSNQNTCINQRSLVKKGDVIARGDILADGPSVDIGELALGQNMRVAFMPWNGYNFEDSILVSERVVQEDRFTTIHIQELTCVARDTKLGSEEITADIPNVGESALNKLDEAGIVYVGAEVEAGDILVGKVTPKGETQLTPEEKLLRAIFGEKASDVKDTSLRVPTSVKGTVIDVQVFTRDGVEKDARALSIEKEQLDAIRKDLNEEFRIVEFDTFARLRNALVGQKADRGPALSKGDSISDEYLNGLEHDQWFKLVMADESLNEQLDNARKQLTELRAQLDERFEDKKKKLQTSDDMAPGVLKIVKVYLAIKRRIQPGDKMAGRHGNKGVISIIMPVEDMPYDENGNPVDIVLNPLGVPSRMNVGQVLETHLGAAAKGLGVKINRMIEAQQAVADIRKFLDQVYNGVAGRANKVDLDSFSDQEIMELARNLRGGVPMATAVFDGAKEAEIKELLRLADLNDSGQCTLFDGRTGNQFERQVTVGYMYMLKLNHLVDDKMHARSTGSYSLVTQQPLGGKAQFGGQRFGEMEVWALEAYGAAYTLQEMLTVKSDDVAGRTKMYKNIVDGDHRMEAGMPESFNVLVKEIRSLGIDIELETE</sequence>
<dbReference type="HAMAP" id="MF_01321">
    <property type="entry name" value="RNApol_bact_RpoB"/>
    <property type="match status" value="1"/>
</dbReference>
<dbReference type="Gene3D" id="2.40.50.150">
    <property type="match status" value="1"/>
</dbReference>
<evidence type="ECO:0000259" key="13">
    <source>
        <dbReference type="Pfam" id="PF04563"/>
    </source>
</evidence>
<feature type="domain" description="RNA polymerase beta subunit protrusion" evidence="13">
    <location>
        <begin position="29"/>
        <end position="506"/>
    </location>
</feature>
<dbReference type="Gene3D" id="2.30.150.10">
    <property type="entry name" value="DNA-directed RNA polymerase, beta subunit, external 1 domain"/>
    <property type="match status" value="1"/>
</dbReference>
<evidence type="ECO:0000259" key="14">
    <source>
        <dbReference type="Pfam" id="PF04565"/>
    </source>
</evidence>
<organism evidence="16 17">
    <name type="scientific">Kistimonas scapharcae</name>
    <dbReference type="NCBI Taxonomy" id="1036133"/>
    <lineage>
        <taxon>Bacteria</taxon>
        <taxon>Pseudomonadati</taxon>
        <taxon>Pseudomonadota</taxon>
        <taxon>Gammaproteobacteria</taxon>
        <taxon>Oceanospirillales</taxon>
        <taxon>Endozoicomonadaceae</taxon>
        <taxon>Kistimonas</taxon>
    </lineage>
</organism>
<dbReference type="Gene3D" id="3.90.1110.10">
    <property type="entry name" value="RNA polymerase Rpb2, domain 2"/>
    <property type="match status" value="2"/>
</dbReference>
<gene>
    <name evidence="6 16" type="primary">rpoB</name>
    <name evidence="16" type="ORF">GCM10023116_05450</name>
</gene>
<evidence type="ECO:0000313" key="16">
    <source>
        <dbReference type="EMBL" id="GAA4648278.1"/>
    </source>
</evidence>
<dbReference type="Pfam" id="PF10385">
    <property type="entry name" value="RNA_pol_Rpb2_45"/>
    <property type="match status" value="1"/>
</dbReference>
<feature type="domain" description="DNA-directed RNA polymerase beta subunit external 1" evidence="15">
    <location>
        <begin position="598"/>
        <end position="663"/>
    </location>
</feature>
<dbReference type="GO" id="GO:0000428">
    <property type="term" value="C:DNA-directed RNA polymerase complex"/>
    <property type="evidence" value="ECO:0007669"/>
    <property type="project" value="UniProtKB-KW"/>
</dbReference>
<dbReference type="InterPro" id="IPR019462">
    <property type="entry name" value="DNA-dir_RNA_pol_bsu_external_1"/>
</dbReference>
<dbReference type="InterPro" id="IPR037033">
    <property type="entry name" value="DNA-dir_RNAP_su2_hyb_sf"/>
</dbReference>
<feature type="domain" description="RNA polymerase Rpb2" evidence="11">
    <location>
        <begin position="1285"/>
        <end position="1360"/>
    </location>
</feature>
<name>A0ABP8UYK9_9GAMM</name>
<evidence type="ECO:0000259" key="15">
    <source>
        <dbReference type="Pfam" id="PF10385"/>
    </source>
</evidence>
<evidence type="ECO:0000313" key="17">
    <source>
        <dbReference type="Proteomes" id="UP001500604"/>
    </source>
</evidence>
<evidence type="ECO:0000259" key="10">
    <source>
        <dbReference type="Pfam" id="PF00562"/>
    </source>
</evidence>
<keyword evidence="2 6" id="KW-0808">Transferase</keyword>
<dbReference type="NCBIfam" id="TIGR02013">
    <property type="entry name" value="rpoB"/>
    <property type="match status" value="1"/>
</dbReference>
<dbReference type="InterPro" id="IPR037034">
    <property type="entry name" value="RNA_pol_Rpb2_2_sf"/>
</dbReference>
<keyword evidence="1 6" id="KW-0240">DNA-directed RNA polymerase</keyword>
<evidence type="ECO:0000256" key="9">
    <source>
        <dbReference type="SAM" id="Coils"/>
    </source>
</evidence>
<dbReference type="InterPro" id="IPR014724">
    <property type="entry name" value="RNA_pol_RPB2_OB-fold"/>
</dbReference>
<evidence type="ECO:0000256" key="6">
    <source>
        <dbReference type="HAMAP-Rule" id="MF_01321"/>
    </source>
</evidence>
<dbReference type="CDD" id="cd00653">
    <property type="entry name" value="RNA_pol_B_RPB2"/>
    <property type="match status" value="1"/>
</dbReference>
<dbReference type="EMBL" id="BAABFL010000058">
    <property type="protein sequence ID" value="GAA4648278.1"/>
    <property type="molecule type" value="Genomic_DNA"/>
</dbReference>
<comment type="caution">
    <text evidence="16">The sequence shown here is derived from an EMBL/GenBank/DDBJ whole genome shotgun (WGS) entry which is preliminary data.</text>
</comment>
<feature type="domain" description="DNA-directed RNA polymerase subunit 2 hybrid-binding" evidence="10">
    <location>
        <begin position="724"/>
        <end position="1283"/>
    </location>
</feature>
<dbReference type="Proteomes" id="UP001500604">
    <property type="component" value="Unassembled WGS sequence"/>
</dbReference>
<dbReference type="Gene3D" id="3.90.1100.10">
    <property type="match status" value="2"/>
</dbReference>
<dbReference type="InterPro" id="IPR042107">
    <property type="entry name" value="DNA-dir_RNA_pol_bsu_ext_1_sf"/>
</dbReference>
<dbReference type="Gene3D" id="2.40.50.100">
    <property type="match status" value="1"/>
</dbReference>
<dbReference type="InterPro" id="IPR007641">
    <property type="entry name" value="RNA_pol_Rpb2_7"/>
</dbReference>
<keyword evidence="3 6" id="KW-0548">Nucleotidyltransferase</keyword>
<dbReference type="SUPFAM" id="SSF64484">
    <property type="entry name" value="beta and beta-prime subunits of DNA dependent RNA-polymerase"/>
    <property type="match status" value="1"/>
</dbReference>
<dbReference type="InterPro" id="IPR015712">
    <property type="entry name" value="DNA-dir_RNA_pol_su2"/>
</dbReference>
<dbReference type="PANTHER" id="PTHR20856">
    <property type="entry name" value="DNA-DIRECTED RNA POLYMERASE I SUBUNIT 2"/>
    <property type="match status" value="1"/>
</dbReference>
<protein>
    <recommendedName>
        <fullName evidence="6 8">DNA-directed RNA polymerase subunit beta</fullName>
        <shortName evidence="6">RNAP subunit beta</shortName>
        <ecNumber evidence="6 8">2.7.7.6</ecNumber>
    </recommendedName>
    <alternativeName>
        <fullName evidence="6">RNA polymerase subunit beta</fullName>
    </alternativeName>
    <alternativeName>
        <fullName evidence="6">Transcriptase subunit beta</fullName>
    </alternativeName>
</protein>
<keyword evidence="4 6" id="KW-0804">Transcription</keyword>
<dbReference type="InterPro" id="IPR007642">
    <property type="entry name" value="RNA_pol_Rpb2_2"/>
</dbReference>
<evidence type="ECO:0000256" key="1">
    <source>
        <dbReference type="ARBA" id="ARBA00022478"/>
    </source>
</evidence>
<feature type="domain" description="RNA polymerase Rpb2" evidence="12">
    <location>
        <begin position="158"/>
        <end position="228"/>
    </location>
</feature>
<evidence type="ECO:0000256" key="4">
    <source>
        <dbReference type="ARBA" id="ARBA00023163"/>
    </source>
</evidence>
<evidence type="ECO:0000256" key="3">
    <source>
        <dbReference type="ARBA" id="ARBA00022695"/>
    </source>
</evidence>
<dbReference type="Pfam" id="PF04561">
    <property type="entry name" value="RNA_pol_Rpb2_2"/>
    <property type="match status" value="2"/>
</dbReference>
<feature type="domain" description="RNA polymerase Rpb2" evidence="14">
    <location>
        <begin position="520"/>
        <end position="587"/>
    </location>
</feature>